<dbReference type="SUPFAM" id="SSF53807">
    <property type="entry name" value="Helical backbone' metal receptor"/>
    <property type="match status" value="1"/>
</dbReference>
<dbReference type="Proteomes" id="UP001597059">
    <property type="component" value="Unassembled WGS sequence"/>
</dbReference>
<dbReference type="PANTHER" id="PTHR30535">
    <property type="entry name" value="VITAMIN B12-BINDING PROTEIN"/>
    <property type="match status" value="1"/>
</dbReference>
<feature type="domain" description="Fe/B12 periplasmic-binding" evidence="1">
    <location>
        <begin position="29"/>
        <end position="285"/>
    </location>
</feature>
<dbReference type="InterPro" id="IPR002491">
    <property type="entry name" value="ABC_transptr_periplasmic_BD"/>
</dbReference>
<reference evidence="3" key="1">
    <citation type="journal article" date="2019" name="Int. J. Syst. Evol. Microbiol.">
        <title>The Global Catalogue of Microorganisms (GCM) 10K type strain sequencing project: providing services to taxonomists for standard genome sequencing and annotation.</title>
        <authorList>
            <consortium name="The Broad Institute Genomics Platform"/>
            <consortium name="The Broad Institute Genome Sequencing Center for Infectious Disease"/>
            <person name="Wu L."/>
            <person name="Ma J."/>
        </authorList>
    </citation>
    <scope>NUCLEOTIDE SEQUENCE [LARGE SCALE GENOMIC DNA]</scope>
    <source>
        <strain evidence="3">JCM 30774</strain>
    </source>
</reference>
<proteinExistence type="predicted"/>
<protein>
    <submittedName>
        <fullName evidence="2">Hemin ABC transporter substrate-binding protein</fullName>
    </submittedName>
</protein>
<evidence type="ECO:0000313" key="3">
    <source>
        <dbReference type="Proteomes" id="UP001597059"/>
    </source>
</evidence>
<dbReference type="Gene3D" id="3.40.50.1980">
    <property type="entry name" value="Nitrogenase molybdenum iron protein domain"/>
    <property type="match status" value="2"/>
</dbReference>
<sequence length="285" mass="30432">MINTCHMVFRWILAFGFTTLVSGAWAQERLVSIGGAVTEIVYALDQQHLLVGRDTTSTWPKEANALPDIGYARALSPEGVLSVAPTLIIAEQNTGPQETIEVLKAANIPYITIKDGYTREGIVGKIRAVAKALNVPQRGEELAQKVNQQLLNAEQAVSQVTEKQKVLFILSTRSGKIMAAGADTAANGIIGLAGGENVFSEFTGYKQVSDEAVTQANPDIILMMGAQAGRGNHDADNDALFAMPALQTTNAALNQRVVRMDALLLLGFGPRSGSAITELHAAMYP</sequence>
<dbReference type="Pfam" id="PF01497">
    <property type="entry name" value="Peripla_BP_2"/>
    <property type="match status" value="1"/>
</dbReference>
<gene>
    <name evidence="2" type="ORF">ACFQ45_13480</name>
</gene>
<comment type="caution">
    <text evidence="2">The sequence shown here is derived from an EMBL/GenBank/DDBJ whole genome shotgun (WGS) entry which is preliminary data.</text>
</comment>
<dbReference type="PROSITE" id="PS50983">
    <property type="entry name" value="FE_B12_PBP"/>
    <property type="match status" value="1"/>
</dbReference>
<dbReference type="RefSeq" id="WP_377368549.1">
    <property type="nucleotide sequence ID" value="NZ_JBHTMN010000014.1"/>
</dbReference>
<evidence type="ECO:0000313" key="2">
    <source>
        <dbReference type="EMBL" id="MFD1384385.1"/>
    </source>
</evidence>
<dbReference type="CDD" id="cd01149">
    <property type="entry name" value="HutB"/>
    <property type="match status" value="1"/>
</dbReference>
<accession>A0ABW4B6Z8</accession>
<dbReference type="EMBL" id="JBHTMN010000014">
    <property type="protein sequence ID" value="MFD1384385.1"/>
    <property type="molecule type" value="Genomic_DNA"/>
</dbReference>
<dbReference type="PANTHER" id="PTHR30535:SF4">
    <property type="entry name" value="HEMIN-BINDING PERIPLASMIC PROTEIN HMUT"/>
    <property type="match status" value="1"/>
</dbReference>
<dbReference type="InterPro" id="IPR050902">
    <property type="entry name" value="ABC_Transporter_SBP"/>
</dbReference>
<name>A0ABW4B6Z8_9GAMM</name>
<keyword evidence="3" id="KW-1185">Reference proteome</keyword>
<evidence type="ECO:0000259" key="1">
    <source>
        <dbReference type="PROSITE" id="PS50983"/>
    </source>
</evidence>
<organism evidence="2 3">
    <name type="scientific">Rhodanobacter aciditrophus</name>
    <dbReference type="NCBI Taxonomy" id="1623218"/>
    <lineage>
        <taxon>Bacteria</taxon>
        <taxon>Pseudomonadati</taxon>
        <taxon>Pseudomonadota</taxon>
        <taxon>Gammaproteobacteria</taxon>
        <taxon>Lysobacterales</taxon>
        <taxon>Rhodanobacteraceae</taxon>
        <taxon>Rhodanobacter</taxon>
    </lineage>
</organism>